<dbReference type="Gene3D" id="3.40.710.10">
    <property type="entry name" value="DD-peptidase/beta-lactamase superfamily"/>
    <property type="match status" value="1"/>
</dbReference>
<reference evidence="2 3" key="1">
    <citation type="submission" date="2020-08" db="EMBL/GenBank/DDBJ databases">
        <title>Genomic Encyclopedia of Type Strains, Phase IV (KMG-IV): sequencing the most valuable type-strain genomes for metagenomic binning, comparative biology and taxonomic classification.</title>
        <authorList>
            <person name="Goeker M."/>
        </authorList>
    </citation>
    <scope>NUCLEOTIDE SEQUENCE [LARGE SCALE GENOMIC DNA]</scope>
    <source>
        <strain evidence="2 3">DSM 21458</strain>
    </source>
</reference>
<keyword evidence="3" id="KW-1185">Reference proteome</keyword>
<dbReference type="InterPro" id="IPR050491">
    <property type="entry name" value="AmpC-like"/>
</dbReference>
<dbReference type="InterPro" id="IPR001466">
    <property type="entry name" value="Beta-lactam-related"/>
</dbReference>
<keyword evidence="2" id="KW-0121">Carboxypeptidase</keyword>
<dbReference type="EMBL" id="JACHHG010000017">
    <property type="protein sequence ID" value="MBB6099910.1"/>
    <property type="molecule type" value="Genomic_DNA"/>
</dbReference>
<comment type="caution">
    <text evidence="2">The sequence shown here is derived from an EMBL/GenBank/DDBJ whole genome shotgun (WGS) entry which is preliminary data.</text>
</comment>
<dbReference type="Pfam" id="PF00144">
    <property type="entry name" value="Beta-lactamase"/>
    <property type="match status" value="1"/>
</dbReference>
<dbReference type="InterPro" id="IPR012338">
    <property type="entry name" value="Beta-lactam/transpept-like"/>
</dbReference>
<evidence type="ECO:0000313" key="3">
    <source>
        <dbReference type="Proteomes" id="UP000569951"/>
    </source>
</evidence>
<proteinExistence type="predicted"/>
<organism evidence="2 3">
    <name type="scientific">Deinobacterium chartae</name>
    <dbReference type="NCBI Taxonomy" id="521158"/>
    <lineage>
        <taxon>Bacteria</taxon>
        <taxon>Thermotogati</taxon>
        <taxon>Deinococcota</taxon>
        <taxon>Deinococci</taxon>
        <taxon>Deinococcales</taxon>
        <taxon>Deinococcaceae</taxon>
        <taxon>Deinobacterium</taxon>
    </lineage>
</organism>
<dbReference type="PANTHER" id="PTHR46825:SF7">
    <property type="entry name" value="D-ALANYL-D-ALANINE CARBOXYPEPTIDASE"/>
    <property type="match status" value="1"/>
</dbReference>
<keyword evidence="2" id="KW-0378">Hydrolase</keyword>
<feature type="domain" description="Beta-lactamase-related" evidence="1">
    <location>
        <begin position="18"/>
        <end position="343"/>
    </location>
</feature>
<dbReference type="SUPFAM" id="SSF56601">
    <property type="entry name" value="beta-lactamase/transpeptidase-like"/>
    <property type="match status" value="1"/>
</dbReference>
<gene>
    <name evidence="2" type="ORF">HNR42_003370</name>
</gene>
<evidence type="ECO:0000313" key="2">
    <source>
        <dbReference type="EMBL" id="MBB6099910.1"/>
    </source>
</evidence>
<sequence length="365" mass="39457">MSDLTETLRFALLQRLRHLEAPGAAVSLLADGHPVFEGSLGHADWSGQIPLAAEALFPIYSVTKPLIAAATLQIAAQGRIDLEAPVADLLPDLPPALRDGRITVRRLLNHTAGLPDYGGLAAYRRDLRADPTSPWSDREFLEHSLRGGLRFAPGQGWGYSNVGYQLLRLLLEHLENAPLKRVLEARLFAPLGLRATRVAERLEDTRSLTPGFSALWSQQGELQNSVPRYHPGWVAHGVVVSSAPELARLTDALFSGKLLDRAWLEQMQAPVEVGLKHPIFRQAAYGLGLMLDATPGRSLAGHGGGGPGFSAGALHLRLPSGRRLTGVGLVNRDRDEGGLRLAADLLDHATRSSKETGPISSFRQT</sequence>
<dbReference type="AlphaFoldDB" id="A0A841I658"/>
<accession>A0A841I658</accession>
<dbReference type="EC" id="3.4.16.4" evidence="2"/>
<name>A0A841I658_9DEIO</name>
<keyword evidence="2" id="KW-0645">Protease</keyword>
<dbReference type="Proteomes" id="UP000569951">
    <property type="component" value="Unassembled WGS sequence"/>
</dbReference>
<dbReference type="GO" id="GO:0009002">
    <property type="term" value="F:serine-type D-Ala-D-Ala carboxypeptidase activity"/>
    <property type="evidence" value="ECO:0007669"/>
    <property type="project" value="UniProtKB-EC"/>
</dbReference>
<protein>
    <submittedName>
        <fullName evidence="2">D-alanyl-D-alanine carboxypeptidase</fullName>
        <ecNumber evidence="2">3.4.16.4</ecNumber>
    </submittedName>
</protein>
<evidence type="ECO:0000259" key="1">
    <source>
        <dbReference type="Pfam" id="PF00144"/>
    </source>
</evidence>
<dbReference type="RefSeq" id="WP_183988651.1">
    <property type="nucleotide sequence ID" value="NZ_JACHHG010000017.1"/>
</dbReference>
<dbReference type="PANTHER" id="PTHR46825">
    <property type="entry name" value="D-ALANYL-D-ALANINE-CARBOXYPEPTIDASE/ENDOPEPTIDASE AMPH"/>
    <property type="match status" value="1"/>
</dbReference>